<dbReference type="Proteomes" id="UP000790377">
    <property type="component" value="Unassembled WGS sequence"/>
</dbReference>
<reference evidence="1" key="1">
    <citation type="journal article" date="2021" name="New Phytol.">
        <title>Evolutionary innovations through gain and loss of genes in the ectomycorrhizal Boletales.</title>
        <authorList>
            <person name="Wu G."/>
            <person name="Miyauchi S."/>
            <person name="Morin E."/>
            <person name="Kuo A."/>
            <person name="Drula E."/>
            <person name="Varga T."/>
            <person name="Kohler A."/>
            <person name="Feng B."/>
            <person name="Cao Y."/>
            <person name="Lipzen A."/>
            <person name="Daum C."/>
            <person name="Hundley H."/>
            <person name="Pangilinan J."/>
            <person name="Johnson J."/>
            <person name="Barry K."/>
            <person name="LaButti K."/>
            <person name="Ng V."/>
            <person name="Ahrendt S."/>
            <person name="Min B."/>
            <person name="Choi I.G."/>
            <person name="Park H."/>
            <person name="Plett J.M."/>
            <person name="Magnuson J."/>
            <person name="Spatafora J.W."/>
            <person name="Nagy L.G."/>
            <person name="Henrissat B."/>
            <person name="Grigoriev I.V."/>
            <person name="Yang Z.L."/>
            <person name="Xu J."/>
            <person name="Martin F.M."/>
        </authorList>
    </citation>
    <scope>NUCLEOTIDE SEQUENCE</scope>
    <source>
        <strain evidence="1">ATCC 28755</strain>
    </source>
</reference>
<comment type="caution">
    <text evidence="1">The sequence shown here is derived from an EMBL/GenBank/DDBJ whole genome shotgun (WGS) entry which is preliminary data.</text>
</comment>
<name>A0ACB8AHH0_9AGAM</name>
<protein>
    <submittedName>
        <fullName evidence="1">Uncharacterized protein</fullName>
    </submittedName>
</protein>
<dbReference type="EMBL" id="MU267643">
    <property type="protein sequence ID" value="KAH7912834.1"/>
    <property type="molecule type" value="Genomic_DNA"/>
</dbReference>
<sequence length="104" mass="11528">MIITSNIFFYLRPQRSGVKRIGSAVGHLINVFVNMGLLTCLISLLLLVFNWTEGGQYWLGAPAPIMCKSYTNSLLAILNARNTIRNHALEPMELSALSLAIHVN</sequence>
<organism evidence="1 2">
    <name type="scientific">Hygrophoropsis aurantiaca</name>
    <dbReference type="NCBI Taxonomy" id="72124"/>
    <lineage>
        <taxon>Eukaryota</taxon>
        <taxon>Fungi</taxon>
        <taxon>Dikarya</taxon>
        <taxon>Basidiomycota</taxon>
        <taxon>Agaricomycotina</taxon>
        <taxon>Agaricomycetes</taxon>
        <taxon>Agaricomycetidae</taxon>
        <taxon>Boletales</taxon>
        <taxon>Coniophorineae</taxon>
        <taxon>Hygrophoropsidaceae</taxon>
        <taxon>Hygrophoropsis</taxon>
    </lineage>
</organism>
<gene>
    <name evidence="1" type="ORF">BJ138DRAFT_1147511</name>
</gene>
<evidence type="ECO:0000313" key="1">
    <source>
        <dbReference type="EMBL" id="KAH7912834.1"/>
    </source>
</evidence>
<evidence type="ECO:0000313" key="2">
    <source>
        <dbReference type="Proteomes" id="UP000790377"/>
    </source>
</evidence>
<proteinExistence type="predicted"/>
<keyword evidence="2" id="KW-1185">Reference proteome</keyword>
<accession>A0ACB8AHH0</accession>